<dbReference type="GO" id="GO:0004252">
    <property type="term" value="F:serine-type endopeptidase activity"/>
    <property type="evidence" value="ECO:0007669"/>
    <property type="project" value="UniProtKB-UniRule"/>
</dbReference>
<keyword evidence="3 7" id="KW-0378">Hydrolase</keyword>
<dbReference type="PROSITE" id="PS00138">
    <property type="entry name" value="SUBTILASE_SER"/>
    <property type="match status" value="1"/>
</dbReference>
<dbReference type="GO" id="GO:0006508">
    <property type="term" value="P:proteolysis"/>
    <property type="evidence" value="ECO:0007669"/>
    <property type="project" value="UniProtKB-KW"/>
</dbReference>
<feature type="region of interest" description="Disordered" evidence="8">
    <location>
        <begin position="898"/>
        <end position="935"/>
    </location>
</feature>
<dbReference type="InterPro" id="IPR034058">
    <property type="entry name" value="TagA/B/C/D_pept_dom"/>
</dbReference>
<sequence>MTLLSVVMSIVMASETLLAEKMISREHFSSLLRTAFEDEVTFSHLSKKNNRQLSQEESEHAWLDILNYGMRWTQSKHHRALRPDNYTGSEPKHPYVLCSRATNKSGLERLQLLAQSLGISVERSQTVSNTDEESCFIVSVTSSTIQTAHETDISNSSFTPLVDVMKISSGGIRYILEDAQWQPTAASASAGGDGLLRTTHVASLMVDLIPGEGVNAVNSSTAATQILNDVIAMIQSSINNINIISSSNLRSTSNQQLSNIVPMRDAFSLTSSLHNNKQLRSFTDSVNVWSEALFSGFEANHHCKNMFDLLQVRERGEIEGFELLLNAQQTVEDEGTAWNKNCVISLIIGLSVNQSVQSVDVGRPLEISSFDEETSSTTRELAVQGITNPQWISQSGVVNERPFFDNDLDGSGQTVGIADAGLDTDNCYFYDSSNSEDFYGRYSWDMSQRKVVHYDSDFADRRETNRGHGTAVAAAAVGRRSFDGLVESNGYADGTAPGSKLAFLDMGVGSAAIQDPGVVRLFESLSQADHGAKIIVGSWGRSYYGVYSSFCKDYDAILRDTFTDVLFVASSGNTGSTGTITVQNPADCKNVLSVGSGLNYGNDIRSNELGIEYLADYSSKGPTADGRIKPDIIAPGHFLLTANANVDMVGECDGGIPDSRYGARGDGVRYVSGTSFAAPTVAGSAALIRQYFIEGWCTTDRCCGSKGCGSIISPSNSLMKALLLNGAVPMTGKVQKVPNGAVLEESFAVYDGKQGFGRINLLNSVPLYGSNELQLIAVNDKTITYGNEHDYIIDIDTSNGCSSDLKVTLVWMDPPGATGCLNCLVNDLDVLVEEIGGSSKTYYPNGLSRRDNKNTVERIVINTSNGERFRVSVKATNLVSEQRYSLAIAGCLADDIDTSRNQQTNSPSKRPTDAPTSKRPTNQQTTQLTSCMSPDECNKARKQKGITRMFVGENFPSYGCFIKGNTAFFGLGFTSKEQIENTDLPGYRQRLMCQLEASGTNTTIDYFSVEPSSAPSLQPSMNPTIHPTLNQTSGQTMQPTQKLTPWPTNDASVLPTPSTTVETATNEARWWPKIDKRKIECILSTDYKVDVAGANVMFETEDDCVEYLVESLKKHG</sequence>
<evidence type="ECO:0000256" key="8">
    <source>
        <dbReference type="SAM" id="MobiDB-lite"/>
    </source>
</evidence>
<feature type="domain" description="Peptidase S8/S53" evidence="10">
    <location>
        <begin position="410"/>
        <end position="727"/>
    </location>
</feature>
<dbReference type="PRINTS" id="PR00723">
    <property type="entry name" value="SUBTILISIN"/>
</dbReference>
<dbReference type="InterPro" id="IPR036852">
    <property type="entry name" value="Peptidase_S8/S53_dom_sf"/>
</dbReference>
<evidence type="ECO:0000256" key="3">
    <source>
        <dbReference type="ARBA" id="ARBA00022801"/>
    </source>
</evidence>
<comment type="caution">
    <text evidence="11">The sequence shown here is derived from an EMBL/GenBank/DDBJ whole genome shotgun (WGS) entry which is preliminary data.</text>
</comment>
<dbReference type="SUPFAM" id="SSF52743">
    <property type="entry name" value="Subtilisin-like"/>
    <property type="match status" value="1"/>
</dbReference>
<dbReference type="PANTHER" id="PTHR43399">
    <property type="entry name" value="SUBTILISIN-RELATED"/>
    <property type="match status" value="1"/>
</dbReference>
<comment type="catalytic activity">
    <reaction evidence="5">
        <text>Hydrolysis of proteins with broad specificity for peptide bonds, and a preference for a large uncharged residue in P1. Hydrolyzes peptide amides.</text>
        <dbReference type="EC" id="3.4.21.62"/>
    </reaction>
</comment>
<keyword evidence="2 7" id="KW-0645">Protease</keyword>
<evidence type="ECO:0000259" key="10">
    <source>
        <dbReference type="Pfam" id="PF00082"/>
    </source>
</evidence>
<dbReference type="EMBL" id="JATAAI010000010">
    <property type="protein sequence ID" value="KAK1742882.1"/>
    <property type="molecule type" value="Genomic_DNA"/>
</dbReference>
<feature type="active site" description="Charge relay system" evidence="7">
    <location>
        <position position="419"/>
    </location>
</feature>
<protein>
    <recommendedName>
        <fullName evidence="6">subtilisin</fullName>
        <ecNumber evidence="6">3.4.21.62</ecNumber>
    </recommendedName>
</protein>
<dbReference type="Pfam" id="PF00082">
    <property type="entry name" value="Peptidase_S8"/>
    <property type="match status" value="1"/>
</dbReference>
<dbReference type="PROSITE" id="PS51892">
    <property type="entry name" value="SUBTILASE"/>
    <property type="match status" value="1"/>
</dbReference>
<keyword evidence="12" id="KW-1185">Reference proteome</keyword>
<dbReference type="AlphaFoldDB" id="A0AAD8YCE0"/>
<dbReference type="EC" id="3.4.21.62" evidence="6"/>
<feature type="signal peptide" evidence="9">
    <location>
        <begin position="1"/>
        <end position="19"/>
    </location>
</feature>
<dbReference type="InterPro" id="IPR000209">
    <property type="entry name" value="Peptidase_S8/S53_dom"/>
</dbReference>
<gene>
    <name evidence="11" type="ORF">QTG54_006479</name>
</gene>
<evidence type="ECO:0000256" key="7">
    <source>
        <dbReference type="PROSITE-ProRule" id="PRU01240"/>
    </source>
</evidence>
<feature type="chain" id="PRO_5042271956" description="subtilisin" evidence="9">
    <location>
        <begin position="20"/>
        <end position="1116"/>
    </location>
</feature>
<dbReference type="InterPro" id="IPR023828">
    <property type="entry name" value="Peptidase_S8_Ser-AS"/>
</dbReference>
<feature type="active site" description="Charge relay system" evidence="7">
    <location>
        <position position="675"/>
    </location>
</feature>
<proteinExistence type="inferred from homology"/>
<evidence type="ECO:0000256" key="5">
    <source>
        <dbReference type="ARBA" id="ARBA00023529"/>
    </source>
</evidence>
<dbReference type="InterPro" id="IPR008979">
    <property type="entry name" value="Galactose-bd-like_sf"/>
</dbReference>
<dbReference type="Gene3D" id="2.60.120.380">
    <property type="match status" value="1"/>
</dbReference>
<reference evidence="11" key="1">
    <citation type="submission" date="2023-06" db="EMBL/GenBank/DDBJ databases">
        <title>Survivors Of The Sea: Transcriptome response of Skeletonema marinoi to long-term dormancy.</title>
        <authorList>
            <person name="Pinder M.I.M."/>
            <person name="Kourtchenko O."/>
            <person name="Robertson E.K."/>
            <person name="Larsson T."/>
            <person name="Maumus F."/>
            <person name="Osuna-Cruz C.M."/>
            <person name="Vancaester E."/>
            <person name="Stenow R."/>
            <person name="Vandepoele K."/>
            <person name="Ploug H."/>
            <person name="Bruchert V."/>
            <person name="Godhe A."/>
            <person name="Topel M."/>
        </authorList>
    </citation>
    <scope>NUCLEOTIDE SEQUENCE</scope>
    <source>
        <strain evidence="11">R05AC</strain>
    </source>
</reference>
<dbReference type="Proteomes" id="UP001224775">
    <property type="component" value="Unassembled WGS sequence"/>
</dbReference>
<evidence type="ECO:0000256" key="6">
    <source>
        <dbReference type="ARBA" id="ARBA00023619"/>
    </source>
</evidence>
<dbReference type="SUPFAM" id="SSF49785">
    <property type="entry name" value="Galactose-binding domain-like"/>
    <property type="match status" value="1"/>
</dbReference>
<evidence type="ECO:0000256" key="2">
    <source>
        <dbReference type="ARBA" id="ARBA00022670"/>
    </source>
</evidence>
<evidence type="ECO:0000313" key="11">
    <source>
        <dbReference type="EMBL" id="KAK1742882.1"/>
    </source>
</evidence>
<comment type="similarity">
    <text evidence="1 7">Belongs to the peptidase S8 family.</text>
</comment>
<feature type="region of interest" description="Disordered" evidence="8">
    <location>
        <begin position="1032"/>
        <end position="1060"/>
    </location>
</feature>
<name>A0AAD8YCE0_9STRA</name>
<evidence type="ECO:0000256" key="4">
    <source>
        <dbReference type="ARBA" id="ARBA00022825"/>
    </source>
</evidence>
<keyword evidence="9" id="KW-0732">Signal</keyword>
<evidence type="ECO:0000256" key="1">
    <source>
        <dbReference type="ARBA" id="ARBA00011073"/>
    </source>
</evidence>
<organism evidence="11 12">
    <name type="scientific">Skeletonema marinoi</name>
    <dbReference type="NCBI Taxonomy" id="267567"/>
    <lineage>
        <taxon>Eukaryota</taxon>
        <taxon>Sar</taxon>
        <taxon>Stramenopiles</taxon>
        <taxon>Ochrophyta</taxon>
        <taxon>Bacillariophyta</taxon>
        <taxon>Coscinodiscophyceae</taxon>
        <taxon>Thalassiosirophycidae</taxon>
        <taxon>Thalassiosirales</taxon>
        <taxon>Skeletonemataceae</taxon>
        <taxon>Skeletonema</taxon>
        <taxon>Skeletonema marinoi-dohrnii complex</taxon>
    </lineage>
</organism>
<dbReference type="Gene3D" id="3.40.50.200">
    <property type="entry name" value="Peptidase S8/S53 domain"/>
    <property type="match status" value="1"/>
</dbReference>
<accession>A0AAD8YCE0</accession>
<evidence type="ECO:0000313" key="12">
    <source>
        <dbReference type="Proteomes" id="UP001224775"/>
    </source>
</evidence>
<dbReference type="CDD" id="cd04842">
    <property type="entry name" value="Peptidases_S8_Kp43_protease"/>
    <property type="match status" value="1"/>
</dbReference>
<feature type="compositionally biased region" description="Polar residues" evidence="8">
    <location>
        <begin position="899"/>
        <end position="932"/>
    </location>
</feature>
<feature type="active site" description="Charge relay system" evidence="7">
    <location>
        <position position="468"/>
    </location>
</feature>
<evidence type="ECO:0000256" key="9">
    <source>
        <dbReference type="SAM" id="SignalP"/>
    </source>
</evidence>
<dbReference type="PANTHER" id="PTHR43399:SF4">
    <property type="entry name" value="CELL WALL-ASSOCIATED PROTEASE"/>
    <property type="match status" value="1"/>
</dbReference>
<dbReference type="InterPro" id="IPR051048">
    <property type="entry name" value="Peptidase_S8/S53_subtilisin"/>
</dbReference>
<dbReference type="InterPro" id="IPR015500">
    <property type="entry name" value="Peptidase_S8_subtilisin-rel"/>
</dbReference>
<keyword evidence="4 7" id="KW-0720">Serine protease</keyword>